<comment type="subcellular location">
    <subcellularLocation>
        <location evidence="1">Bacterial flagellum basal body</location>
    </subcellularLocation>
    <subcellularLocation>
        <location evidence="2">Cell membrane</location>
        <topology evidence="2">Peripheral membrane protein</topology>
    </subcellularLocation>
</comment>
<keyword evidence="5" id="KW-1003">Cell membrane</keyword>
<evidence type="ECO:0000256" key="8">
    <source>
        <dbReference type="ARBA" id="ARBA00023136"/>
    </source>
</evidence>
<evidence type="ECO:0000256" key="7">
    <source>
        <dbReference type="ARBA" id="ARBA00022779"/>
    </source>
</evidence>
<evidence type="ECO:0000256" key="6">
    <source>
        <dbReference type="ARBA" id="ARBA00022500"/>
    </source>
</evidence>
<keyword evidence="13" id="KW-1185">Reference proteome</keyword>
<dbReference type="InterPro" id="IPR001543">
    <property type="entry name" value="FliN-like_C"/>
</dbReference>
<sequence>MTNSAKDSKTDTYEFDPELLDRMIGAKGDAAVIEAKCHSLQSAMCGPLERAFEMATNVHLSARPGEIQQGSRRQLLSVFGQDAVFCDTWIEGWSRDISALCGTKLVIAMVECLLGGSDPEELDIAARPLSGIELDMSLVVFEQLNDTLREVASKDPTAKAGAGKPMLDIPEAEDDPKPDFHAAAITLELQFGSVVTPLTLILPQSILLKTKPITSKKNAPNAVDDDWAERLNARVSRSQINLQAAVALAPLPVGEISRLQVGDLIGFAQTGDIEVTLSANGKALYTCALGKSGARYMVKVEGDAGPDENWRSDFS</sequence>
<dbReference type="InterPro" id="IPR036429">
    <property type="entry name" value="SpoA-like_sf"/>
</dbReference>
<keyword evidence="12" id="KW-0966">Cell projection</keyword>
<dbReference type="RefSeq" id="WP_007195839.1">
    <property type="nucleotide sequence ID" value="NZ_CM002917.1"/>
</dbReference>
<evidence type="ECO:0000256" key="5">
    <source>
        <dbReference type="ARBA" id="ARBA00022475"/>
    </source>
</evidence>
<keyword evidence="12" id="KW-0969">Cilium</keyword>
<dbReference type="AlphaFoldDB" id="A9CYK4"/>
<dbReference type="PANTHER" id="PTHR30034">
    <property type="entry name" value="FLAGELLAR MOTOR SWITCH PROTEIN FLIM"/>
    <property type="match status" value="1"/>
</dbReference>
<dbReference type="Gene3D" id="3.40.1550.10">
    <property type="entry name" value="CheC-like"/>
    <property type="match status" value="1"/>
</dbReference>
<keyword evidence="7" id="KW-0283">Flagellar rotation</keyword>
<gene>
    <name evidence="12" type="ORF">HPDFL43_00235</name>
</gene>
<dbReference type="OrthoDB" id="8273530at2"/>
<keyword evidence="6" id="KW-0145">Chemotaxis</keyword>
<evidence type="ECO:0000313" key="12">
    <source>
        <dbReference type="EMBL" id="EDQ34578.1"/>
    </source>
</evidence>
<dbReference type="HOGENOM" id="CLU_879623_0_0_5"/>
<accession>A9CYK4</accession>
<keyword evidence="9" id="KW-0975">Bacterial flagellum</keyword>
<evidence type="ECO:0000256" key="10">
    <source>
        <dbReference type="ARBA" id="ARBA00025044"/>
    </source>
</evidence>
<protein>
    <recommendedName>
        <fullName evidence="4">Flagellar motor switch protein FliM</fullName>
    </recommendedName>
</protein>
<name>A9CYK4_HOEPD</name>
<dbReference type="GO" id="GO:0009425">
    <property type="term" value="C:bacterial-type flagellum basal body"/>
    <property type="evidence" value="ECO:0007669"/>
    <property type="project" value="UniProtKB-SubCell"/>
</dbReference>
<reference evidence="12 13" key="1">
    <citation type="submission" date="2007-10" db="EMBL/GenBank/DDBJ databases">
        <authorList>
            <person name="Wagner-Dobler I."/>
            <person name="Ferriera S."/>
            <person name="Johnson J."/>
            <person name="Kravitz S."/>
            <person name="Beeson K."/>
            <person name="Sutton G."/>
            <person name="Rogers Y.-H."/>
            <person name="Friedman R."/>
            <person name="Frazier M."/>
            <person name="Venter J.C."/>
        </authorList>
    </citation>
    <scope>NUCLEOTIDE SEQUENCE [LARGE SCALE GENOMIC DNA]</scope>
    <source>
        <strain evidence="12 13">DFL-43</strain>
    </source>
</reference>
<evidence type="ECO:0000259" key="11">
    <source>
        <dbReference type="Pfam" id="PF01052"/>
    </source>
</evidence>
<dbReference type="STRING" id="411684.HPDFL43_00235"/>
<organism evidence="12 13">
    <name type="scientific">Hoeflea phototrophica (strain DSM 17068 / NCIMB 14078 / DFL-43)</name>
    <dbReference type="NCBI Taxonomy" id="411684"/>
    <lineage>
        <taxon>Bacteria</taxon>
        <taxon>Pseudomonadati</taxon>
        <taxon>Pseudomonadota</taxon>
        <taxon>Alphaproteobacteria</taxon>
        <taxon>Hyphomicrobiales</taxon>
        <taxon>Rhizobiaceae</taxon>
        <taxon>Hoeflea</taxon>
    </lineage>
</organism>
<feature type="domain" description="Flagellar motor switch protein FliN-like C-terminal" evidence="11">
    <location>
        <begin position="234"/>
        <end position="301"/>
    </location>
</feature>
<evidence type="ECO:0000256" key="9">
    <source>
        <dbReference type="ARBA" id="ARBA00023143"/>
    </source>
</evidence>
<dbReference type="GO" id="GO:0050918">
    <property type="term" value="P:positive chemotaxis"/>
    <property type="evidence" value="ECO:0007669"/>
    <property type="project" value="TreeGrafter"/>
</dbReference>
<dbReference type="PANTHER" id="PTHR30034:SF6">
    <property type="entry name" value="YOP PROTEINS TRANSLOCATION PROTEIN Q"/>
    <property type="match status" value="1"/>
</dbReference>
<keyword evidence="8" id="KW-0472">Membrane</keyword>
<proteinExistence type="inferred from homology"/>
<comment type="caution">
    <text evidence="12">The sequence shown here is derived from an EMBL/GenBank/DDBJ whole genome shotgun (WGS) entry which is preliminary data.</text>
</comment>
<evidence type="ECO:0000256" key="2">
    <source>
        <dbReference type="ARBA" id="ARBA00004202"/>
    </source>
</evidence>
<dbReference type="GO" id="GO:0005886">
    <property type="term" value="C:plasma membrane"/>
    <property type="evidence" value="ECO:0007669"/>
    <property type="project" value="UniProtKB-SubCell"/>
</dbReference>
<comment type="function">
    <text evidence="10">FliM is one of three proteins (FliG, FliN, FliM) that forms the rotor-mounted switch complex (C ring), located at the base of the basal body. This complex interacts with the CheY and CheZ chemotaxis proteins, in addition to contacting components of the motor that determine the direction of flagellar rotation.</text>
</comment>
<keyword evidence="12" id="KW-0282">Flagellum</keyword>
<dbReference type="Pfam" id="PF01052">
    <property type="entry name" value="FliMN_C"/>
    <property type="match status" value="1"/>
</dbReference>
<evidence type="ECO:0000256" key="3">
    <source>
        <dbReference type="ARBA" id="ARBA00011049"/>
    </source>
</evidence>
<dbReference type="EMBL" id="ABIA03000002">
    <property type="protein sequence ID" value="EDQ34578.1"/>
    <property type="molecule type" value="Genomic_DNA"/>
</dbReference>
<reference evidence="12 13" key="2">
    <citation type="submission" date="2012-06" db="EMBL/GenBank/DDBJ databases">
        <authorList>
            <person name="Fiebig A."/>
        </authorList>
    </citation>
    <scope>NUCLEOTIDE SEQUENCE [LARGE SCALE GENOMIC DNA]</scope>
    <source>
        <strain evidence="12 13">DFL-43</strain>
    </source>
</reference>
<dbReference type="Proteomes" id="UP000004291">
    <property type="component" value="Chromosome"/>
</dbReference>
<dbReference type="SUPFAM" id="SSF101801">
    <property type="entry name" value="Surface presentation of antigens (SPOA)"/>
    <property type="match status" value="1"/>
</dbReference>
<comment type="similarity">
    <text evidence="3">Belongs to the FliM family.</text>
</comment>
<evidence type="ECO:0000256" key="1">
    <source>
        <dbReference type="ARBA" id="ARBA00004117"/>
    </source>
</evidence>
<evidence type="ECO:0000313" key="13">
    <source>
        <dbReference type="Proteomes" id="UP000004291"/>
    </source>
</evidence>
<evidence type="ECO:0000256" key="4">
    <source>
        <dbReference type="ARBA" id="ARBA00021898"/>
    </source>
</evidence>
<dbReference type="InterPro" id="IPR028976">
    <property type="entry name" value="CheC-like_sf"/>
</dbReference>
<dbReference type="Gene3D" id="2.30.330.10">
    <property type="entry name" value="SpoA-like"/>
    <property type="match status" value="1"/>
</dbReference>
<dbReference type="GO" id="GO:0071978">
    <property type="term" value="P:bacterial-type flagellum-dependent swarming motility"/>
    <property type="evidence" value="ECO:0007669"/>
    <property type="project" value="TreeGrafter"/>
</dbReference>
<dbReference type="eggNOG" id="COG1868">
    <property type="taxonomic scope" value="Bacteria"/>
</dbReference>